<evidence type="ECO:0000313" key="2">
    <source>
        <dbReference type="Proteomes" id="UP000230750"/>
    </source>
</evidence>
<name>A0A2G8LEG0_STIJA</name>
<sequence length="202" mass="22618">MPTAQGGLLQNGPFDKVWFALSPNEIKNDPLQSHEGIIRCSDHRTRIPKERNNKTINNCNLPREEEQIPTEWVEPCLHLISLLRPSGGLRAPQPSQMSFTLIMTFDQVASNGRDWPRQPPKRSPLVLLSLAPVASWKVAKTFDKGLKEARFDTIQVTSSAYCSHLTLATPGTLNSRKPKHLSSEVLSVSLKRTYNNGERGQP</sequence>
<dbReference type="Proteomes" id="UP000230750">
    <property type="component" value="Unassembled WGS sequence"/>
</dbReference>
<comment type="caution">
    <text evidence="1">The sequence shown here is derived from an EMBL/GenBank/DDBJ whole genome shotgun (WGS) entry which is preliminary data.</text>
</comment>
<protein>
    <submittedName>
        <fullName evidence="1">Uncharacterized protein</fullName>
    </submittedName>
</protein>
<keyword evidence="2" id="KW-1185">Reference proteome</keyword>
<proteinExistence type="predicted"/>
<evidence type="ECO:0000313" key="1">
    <source>
        <dbReference type="EMBL" id="PIK58649.1"/>
    </source>
</evidence>
<reference evidence="1 2" key="1">
    <citation type="journal article" date="2017" name="PLoS Biol.">
        <title>The sea cucumber genome provides insights into morphological evolution and visceral regeneration.</title>
        <authorList>
            <person name="Zhang X."/>
            <person name="Sun L."/>
            <person name="Yuan J."/>
            <person name="Sun Y."/>
            <person name="Gao Y."/>
            <person name="Zhang L."/>
            <person name="Li S."/>
            <person name="Dai H."/>
            <person name="Hamel J.F."/>
            <person name="Liu C."/>
            <person name="Yu Y."/>
            <person name="Liu S."/>
            <person name="Lin W."/>
            <person name="Guo K."/>
            <person name="Jin S."/>
            <person name="Xu P."/>
            <person name="Storey K.B."/>
            <person name="Huan P."/>
            <person name="Zhang T."/>
            <person name="Zhou Y."/>
            <person name="Zhang J."/>
            <person name="Lin C."/>
            <person name="Li X."/>
            <person name="Xing L."/>
            <person name="Huo D."/>
            <person name="Sun M."/>
            <person name="Wang L."/>
            <person name="Mercier A."/>
            <person name="Li F."/>
            <person name="Yang H."/>
            <person name="Xiang J."/>
        </authorList>
    </citation>
    <scope>NUCLEOTIDE SEQUENCE [LARGE SCALE GENOMIC DNA]</scope>
    <source>
        <strain evidence="1">Shaxun</strain>
        <tissue evidence="1">Muscle</tissue>
    </source>
</reference>
<dbReference type="EMBL" id="MRZV01000106">
    <property type="protein sequence ID" value="PIK58649.1"/>
    <property type="molecule type" value="Genomic_DNA"/>
</dbReference>
<organism evidence="1 2">
    <name type="scientific">Stichopus japonicus</name>
    <name type="common">Sea cucumber</name>
    <dbReference type="NCBI Taxonomy" id="307972"/>
    <lineage>
        <taxon>Eukaryota</taxon>
        <taxon>Metazoa</taxon>
        <taxon>Echinodermata</taxon>
        <taxon>Eleutherozoa</taxon>
        <taxon>Echinozoa</taxon>
        <taxon>Holothuroidea</taxon>
        <taxon>Aspidochirotacea</taxon>
        <taxon>Aspidochirotida</taxon>
        <taxon>Stichopodidae</taxon>
        <taxon>Apostichopus</taxon>
    </lineage>
</organism>
<gene>
    <name evidence="1" type="ORF">BSL78_04423</name>
</gene>
<dbReference type="AlphaFoldDB" id="A0A2G8LEG0"/>
<accession>A0A2G8LEG0</accession>